<organism evidence="2 3">
    <name type="scientific">Piedraia hortae CBS 480.64</name>
    <dbReference type="NCBI Taxonomy" id="1314780"/>
    <lineage>
        <taxon>Eukaryota</taxon>
        <taxon>Fungi</taxon>
        <taxon>Dikarya</taxon>
        <taxon>Ascomycota</taxon>
        <taxon>Pezizomycotina</taxon>
        <taxon>Dothideomycetes</taxon>
        <taxon>Dothideomycetidae</taxon>
        <taxon>Capnodiales</taxon>
        <taxon>Piedraiaceae</taxon>
        <taxon>Piedraia</taxon>
    </lineage>
</organism>
<dbReference type="Gene3D" id="1.10.510.10">
    <property type="entry name" value="Transferase(Phosphotransferase) domain 1"/>
    <property type="match status" value="1"/>
</dbReference>
<protein>
    <recommendedName>
        <fullName evidence="1">Protein kinase domain-containing protein</fullName>
    </recommendedName>
</protein>
<evidence type="ECO:0000313" key="2">
    <source>
        <dbReference type="EMBL" id="KAF2861523.1"/>
    </source>
</evidence>
<dbReference type="EMBL" id="MU005972">
    <property type="protein sequence ID" value="KAF2861523.1"/>
    <property type="molecule type" value="Genomic_DNA"/>
</dbReference>
<evidence type="ECO:0000259" key="1">
    <source>
        <dbReference type="PROSITE" id="PS50011"/>
    </source>
</evidence>
<feature type="domain" description="Protein kinase" evidence="1">
    <location>
        <begin position="1"/>
        <end position="85"/>
    </location>
</feature>
<reference evidence="2" key="1">
    <citation type="journal article" date="2020" name="Stud. Mycol.">
        <title>101 Dothideomycetes genomes: a test case for predicting lifestyles and emergence of pathogens.</title>
        <authorList>
            <person name="Haridas S."/>
            <person name="Albert R."/>
            <person name="Binder M."/>
            <person name="Bloem J."/>
            <person name="Labutti K."/>
            <person name="Salamov A."/>
            <person name="Andreopoulos B."/>
            <person name="Baker S."/>
            <person name="Barry K."/>
            <person name="Bills G."/>
            <person name="Bluhm B."/>
            <person name="Cannon C."/>
            <person name="Castanera R."/>
            <person name="Culley D."/>
            <person name="Daum C."/>
            <person name="Ezra D."/>
            <person name="Gonzalez J."/>
            <person name="Henrissat B."/>
            <person name="Kuo A."/>
            <person name="Liang C."/>
            <person name="Lipzen A."/>
            <person name="Lutzoni F."/>
            <person name="Magnuson J."/>
            <person name="Mondo S."/>
            <person name="Nolan M."/>
            <person name="Ohm R."/>
            <person name="Pangilinan J."/>
            <person name="Park H.-J."/>
            <person name="Ramirez L."/>
            <person name="Alfaro M."/>
            <person name="Sun H."/>
            <person name="Tritt A."/>
            <person name="Yoshinaga Y."/>
            <person name="Zwiers L.-H."/>
            <person name="Turgeon B."/>
            <person name="Goodwin S."/>
            <person name="Spatafora J."/>
            <person name="Crous P."/>
            <person name="Grigoriev I."/>
        </authorList>
    </citation>
    <scope>NUCLEOTIDE SEQUENCE</scope>
    <source>
        <strain evidence="2">CBS 480.64</strain>
    </source>
</reference>
<keyword evidence="3" id="KW-1185">Reference proteome</keyword>
<proteinExistence type="predicted"/>
<gene>
    <name evidence="2" type="ORF">K470DRAFT_263658</name>
</gene>
<dbReference type="GO" id="GO:0004672">
    <property type="term" value="F:protein kinase activity"/>
    <property type="evidence" value="ECO:0007669"/>
    <property type="project" value="InterPro"/>
</dbReference>
<dbReference type="PROSITE" id="PS50011">
    <property type="entry name" value="PROTEIN_KINASE_DOM"/>
    <property type="match status" value="1"/>
</dbReference>
<dbReference type="Proteomes" id="UP000799421">
    <property type="component" value="Unassembled WGS sequence"/>
</dbReference>
<name>A0A6A7C2D0_9PEZI</name>
<sequence>MAPEVRALAESDIHAFGVLLYSLLTVKVFDNESFDYTAGFFREEIAKTSMASDREFVEFVLRVLSETPGERLGTKELVEFGVSYKQRVAQEVSGVRFPEGTFPKPME</sequence>
<dbReference type="AlphaFoldDB" id="A0A6A7C2D0"/>
<dbReference type="SUPFAM" id="SSF56112">
    <property type="entry name" value="Protein kinase-like (PK-like)"/>
    <property type="match status" value="1"/>
</dbReference>
<dbReference type="InterPro" id="IPR000719">
    <property type="entry name" value="Prot_kinase_dom"/>
</dbReference>
<evidence type="ECO:0000313" key="3">
    <source>
        <dbReference type="Proteomes" id="UP000799421"/>
    </source>
</evidence>
<accession>A0A6A7C2D0</accession>
<dbReference type="GO" id="GO:0005524">
    <property type="term" value="F:ATP binding"/>
    <property type="evidence" value="ECO:0007669"/>
    <property type="project" value="InterPro"/>
</dbReference>
<dbReference type="InterPro" id="IPR011009">
    <property type="entry name" value="Kinase-like_dom_sf"/>
</dbReference>
<dbReference type="OrthoDB" id="310217at2759"/>